<proteinExistence type="inferred from homology"/>
<dbReference type="Gene3D" id="1.20.140.20">
    <property type="entry name" value="Alpha-ketoacid/pyruvate dehydrogenase kinase, N-terminal domain"/>
    <property type="match status" value="1"/>
</dbReference>
<dbReference type="HOGENOM" id="CLU_023861_0_1_1"/>
<evidence type="ECO:0000313" key="10">
    <source>
        <dbReference type="EMBL" id="KIM25189.1"/>
    </source>
</evidence>
<dbReference type="InterPro" id="IPR018955">
    <property type="entry name" value="BCDHK/PDK_N"/>
</dbReference>
<comment type="subcellular location">
    <subcellularLocation>
        <location evidence="7">Mitochondrion matrix</location>
    </subcellularLocation>
</comment>
<dbReference type="Proteomes" id="UP000054097">
    <property type="component" value="Unassembled WGS sequence"/>
</dbReference>
<dbReference type="Pfam" id="PF10436">
    <property type="entry name" value="BCDHK_Adom3"/>
    <property type="match status" value="1"/>
</dbReference>
<gene>
    <name evidence="10" type="ORF">M408DRAFT_331297</name>
</gene>
<dbReference type="InterPro" id="IPR036890">
    <property type="entry name" value="HATPase_C_sf"/>
</dbReference>
<evidence type="ECO:0000256" key="3">
    <source>
        <dbReference type="ARBA" id="ARBA00022741"/>
    </source>
</evidence>
<dbReference type="EC" id="2.7.11.-" evidence="7"/>
<name>A0A0C3AYZ9_SERVB</name>
<keyword evidence="2 7" id="KW-0808">Transferase</keyword>
<keyword evidence="6 7" id="KW-0496">Mitochondrion</keyword>
<evidence type="ECO:0000256" key="5">
    <source>
        <dbReference type="ARBA" id="ARBA00022840"/>
    </source>
</evidence>
<dbReference type="InterPro" id="IPR039028">
    <property type="entry name" value="BCKD/PDK"/>
</dbReference>
<keyword evidence="11" id="KW-1185">Reference proteome</keyword>
<dbReference type="InterPro" id="IPR003594">
    <property type="entry name" value="HATPase_dom"/>
</dbReference>
<dbReference type="GO" id="GO:0005524">
    <property type="term" value="F:ATP binding"/>
    <property type="evidence" value="ECO:0007669"/>
    <property type="project" value="UniProtKB-UniRule"/>
</dbReference>
<keyword evidence="3 7" id="KW-0547">Nucleotide-binding</keyword>
<evidence type="ECO:0000259" key="9">
    <source>
        <dbReference type="Pfam" id="PF10436"/>
    </source>
</evidence>
<dbReference type="PANTHER" id="PTHR11947">
    <property type="entry name" value="PYRUVATE DEHYDROGENASE KINASE"/>
    <property type="match status" value="1"/>
</dbReference>
<keyword evidence="4 7" id="KW-0418">Kinase</keyword>
<dbReference type="EMBL" id="KN824316">
    <property type="protein sequence ID" value="KIM25189.1"/>
    <property type="molecule type" value="Genomic_DNA"/>
</dbReference>
<sequence length="437" mass="49027">MFGHASRNASTSSIKQIVSSSSRHYSSPPHFYSNKQLELLASKRANRLSLRQLVFFGRSMTEERLIKSANYVRTELPVRIAHRIRDMQSLPFSVVTEENVAKIYALYWDAFEKLRNYPQVVTRQDNDKFCKFLRTILGEHAAAIPILSLGLSIASPHLSSEELDSFMRRMLVSRISRRVLAEHHLALSQSLLEQERSPDGGGHVGIIFTGLSVKRSIDKFINLLLNSDSMPERLRQALPLGAFKLPEIQVDGQVDASFSYIREHLEYIILELFLNAIRATATQMHSNPETVPGVIRATISSDEDDVYVRISDQGGGLMLQESQTPSDLFSFSHHRNNTRLNDDRLGALQHFSRRKGGLRGTVDETIANPGLTSQRLDSAEVISEIVAPRQMGIGLPLSNIYATYFGGTLELMSMDGWGTDVYLKLPRLGTNLEGIEV</sequence>
<dbReference type="SUPFAM" id="SSF55874">
    <property type="entry name" value="ATPase domain of HSP90 chaperone/DNA topoisomerase II/histidine kinase"/>
    <property type="match status" value="1"/>
</dbReference>
<dbReference type="SUPFAM" id="SSF69012">
    <property type="entry name" value="alpha-ketoacid dehydrogenase kinase, N-terminal domain"/>
    <property type="match status" value="1"/>
</dbReference>
<feature type="domain" description="Branched-chain alpha-ketoacid dehydrogenase kinase/Pyruvate dehydrogenase kinase N-terminal" evidence="9">
    <location>
        <begin position="47"/>
        <end position="207"/>
    </location>
</feature>
<evidence type="ECO:0000259" key="8">
    <source>
        <dbReference type="Pfam" id="PF02518"/>
    </source>
</evidence>
<dbReference type="GO" id="GO:0004740">
    <property type="term" value="F:pyruvate dehydrogenase (acetyl-transferring) kinase activity"/>
    <property type="evidence" value="ECO:0007669"/>
    <property type="project" value="TreeGrafter"/>
</dbReference>
<reference evidence="11" key="2">
    <citation type="submission" date="2015-01" db="EMBL/GenBank/DDBJ databases">
        <title>Evolutionary Origins and Diversification of the Mycorrhizal Mutualists.</title>
        <authorList>
            <consortium name="DOE Joint Genome Institute"/>
            <consortium name="Mycorrhizal Genomics Consortium"/>
            <person name="Kohler A."/>
            <person name="Kuo A."/>
            <person name="Nagy L.G."/>
            <person name="Floudas D."/>
            <person name="Copeland A."/>
            <person name="Barry K.W."/>
            <person name="Cichocki N."/>
            <person name="Veneault-Fourrey C."/>
            <person name="LaButti K."/>
            <person name="Lindquist E.A."/>
            <person name="Lipzen A."/>
            <person name="Lundell T."/>
            <person name="Morin E."/>
            <person name="Murat C."/>
            <person name="Riley R."/>
            <person name="Ohm R."/>
            <person name="Sun H."/>
            <person name="Tunlid A."/>
            <person name="Henrissat B."/>
            <person name="Grigoriev I.V."/>
            <person name="Hibbett D.S."/>
            <person name="Martin F."/>
        </authorList>
    </citation>
    <scope>NUCLEOTIDE SEQUENCE [LARGE SCALE GENOMIC DNA]</scope>
    <source>
        <strain evidence="11">MAFF 305830</strain>
    </source>
</reference>
<dbReference type="InterPro" id="IPR036784">
    <property type="entry name" value="AK/P_DHK_N_sf"/>
</dbReference>
<dbReference type="GO" id="GO:0005759">
    <property type="term" value="C:mitochondrial matrix"/>
    <property type="evidence" value="ECO:0007669"/>
    <property type="project" value="UniProtKB-SubCell"/>
</dbReference>
<evidence type="ECO:0000256" key="7">
    <source>
        <dbReference type="RuleBase" id="RU366032"/>
    </source>
</evidence>
<evidence type="ECO:0000313" key="11">
    <source>
        <dbReference type="Proteomes" id="UP000054097"/>
    </source>
</evidence>
<protein>
    <recommendedName>
        <fullName evidence="7">Protein-serine/threonine kinase</fullName>
        <ecNumber evidence="7">2.7.11.-</ecNumber>
    </recommendedName>
</protein>
<evidence type="ECO:0000256" key="4">
    <source>
        <dbReference type="ARBA" id="ARBA00022777"/>
    </source>
</evidence>
<dbReference type="PANTHER" id="PTHR11947:SF25">
    <property type="entry name" value="[PYRUVATE DEHYDROGENASE (ACETYL-TRANSFERRING)] KINASE 2, MITOCHONDRIAL"/>
    <property type="match status" value="1"/>
</dbReference>
<evidence type="ECO:0000256" key="1">
    <source>
        <dbReference type="ARBA" id="ARBA00006155"/>
    </source>
</evidence>
<dbReference type="STRING" id="933852.A0A0C3AYZ9"/>
<dbReference type="GO" id="GO:0010906">
    <property type="term" value="P:regulation of glucose metabolic process"/>
    <property type="evidence" value="ECO:0007669"/>
    <property type="project" value="TreeGrafter"/>
</dbReference>
<evidence type="ECO:0000256" key="6">
    <source>
        <dbReference type="ARBA" id="ARBA00023128"/>
    </source>
</evidence>
<reference evidence="10 11" key="1">
    <citation type="submission" date="2014-04" db="EMBL/GenBank/DDBJ databases">
        <authorList>
            <consortium name="DOE Joint Genome Institute"/>
            <person name="Kuo A."/>
            <person name="Zuccaro A."/>
            <person name="Kohler A."/>
            <person name="Nagy L.G."/>
            <person name="Floudas D."/>
            <person name="Copeland A."/>
            <person name="Barry K.W."/>
            <person name="Cichocki N."/>
            <person name="Veneault-Fourrey C."/>
            <person name="LaButti K."/>
            <person name="Lindquist E.A."/>
            <person name="Lipzen A."/>
            <person name="Lundell T."/>
            <person name="Morin E."/>
            <person name="Murat C."/>
            <person name="Sun H."/>
            <person name="Tunlid A."/>
            <person name="Henrissat B."/>
            <person name="Grigoriev I.V."/>
            <person name="Hibbett D.S."/>
            <person name="Martin F."/>
            <person name="Nordberg H.P."/>
            <person name="Cantor M.N."/>
            <person name="Hua S.X."/>
        </authorList>
    </citation>
    <scope>NUCLEOTIDE SEQUENCE [LARGE SCALE GENOMIC DNA]</scope>
    <source>
        <strain evidence="10 11">MAFF 305830</strain>
    </source>
</reference>
<dbReference type="OrthoDB" id="3264224at2759"/>
<keyword evidence="5 7" id="KW-0067">ATP-binding</keyword>
<dbReference type="Pfam" id="PF02518">
    <property type="entry name" value="HATPase_c"/>
    <property type="match status" value="1"/>
</dbReference>
<comment type="similarity">
    <text evidence="1 7">Belongs to the PDK/BCKDK protein kinase family.</text>
</comment>
<dbReference type="AlphaFoldDB" id="A0A0C3AYZ9"/>
<accession>A0A0C3AYZ9</accession>
<evidence type="ECO:0000256" key="2">
    <source>
        <dbReference type="ARBA" id="ARBA00022679"/>
    </source>
</evidence>
<organism evidence="10 11">
    <name type="scientific">Serendipita vermifera MAFF 305830</name>
    <dbReference type="NCBI Taxonomy" id="933852"/>
    <lineage>
        <taxon>Eukaryota</taxon>
        <taxon>Fungi</taxon>
        <taxon>Dikarya</taxon>
        <taxon>Basidiomycota</taxon>
        <taxon>Agaricomycotina</taxon>
        <taxon>Agaricomycetes</taxon>
        <taxon>Sebacinales</taxon>
        <taxon>Serendipitaceae</taxon>
        <taxon>Serendipita</taxon>
    </lineage>
</organism>
<feature type="domain" description="Histidine kinase/HSP90-like ATPase" evidence="8">
    <location>
        <begin position="263"/>
        <end position="427"/>
    </location>
</feature>
<dbReference type="Gene3D" id="3.30.565.10">
    <property type="entry name" value="Histidine kinase-like ATPase, C-terminal domain"/>
    <property type="match status" value="1"/>
</dbReference>